<name>A0A2D2CWF7_METT3</name>
<dbReference type="SUPFAM" id="SSF56784">
    <property type="entry name" value="HAD-like"/>
    <property type="match status" value="1"/>
</dbReference>
<evidence type="ECO:0000256" key="2">
    <source>
        <dbReference type="ARBA" id="ARBA00008770"/>
    </source>
</evidence>
<dbReference type="PANTHER" id="PTHR43768">
    <property type="entry name" value="TREHALOSE 6-PHOSPHATE PHOSPHATASE"/>
    <property type="match status" value="1"/>
</dbReference>
<dbReference type="KEGG" id="mtw:CQW49_03340"/>
<dbReference type="InterPro" id="IPR044651">
    <property type="entry name" value="OTSB-like"/>
</dbReference>
<dbReference type="Gene3D" id="3.40.50.1000">
    <property type="entry name" value="HAD superfamily/HAD-like"/>
    <property type="match status" value="1"/>
</dbReference>
<feature type="region of interest" description="Disordered" evidence="5">
    <location>
        <begin position="1"/>
        <end position="23"/>
    </location>
</feature>
<dbReference type="GO" id="GO:0005992">
    <property type="term" value="P:trehalose biosynthetic process"/>
    <property type="evidence" value="ECO:0007669"/>
    <property type="project" value="UniProtKB-UniPathway"/>
</dbReference>
<comment type="function">
    <text evidence="4">Removes the phosphate from trehalose 6-phosphate to produce free trehalose.</text>
</comment>
<dbReference type="InterPro" id="IPR006379">
    <property type="entry name" value="HAD-SF_hydro_IIB"/>
</dbReference>
<evidence type="ECO:0000256" key="3">
    <source>
        <dbReference type="ARBA" id="ARBA00022801"/>
    </source>
</evidence>
<keyword evidence="3 4" id="KW-0378">Hydrolase</keyword>
<evidence type="ECO:0000313" key="7">
    <source>
        <dbReference type="Proteomes" id="UP000230709"/>
    </source>
</evidence>
<keyword evidence="7" id="KW-1185">Reference proteome</keyword>
<dbReference type="Pfam" id="PF02358">
    <property type="entry name" value="Trehalose_PPase"/>
    <property type="match status" value="1"/>
</dbReference>
<reference evidence="7" key="1">
    <citation type="submission" date="2017-10" db="EMBL/GenBank/DDBJ databases">
        <title>Completed PacBio SMRT sequence of Methylosinus trichosporium OB3b reveals presence of a third large plasmid.</title>
        <authorList>
            <person name="Charles T.C."/>
            <person name="Lynch M.D.J."/>
            <person name="Heil J.R."/>
            <person name="Cheng J."/>
        </authorList>
    </citation>
    <scope>NUCLEOTIDE SEQUENCE [LARGE SCALE GENOMIC DNA]</scope>
    <source>
        <strain evidence="7">OB3b</strain>
    </source>
</reference>
<comment type="pathway">
    <text evidence="1 4">Glycan biosynthesis; trehalose biosynthesis.</text>
</comment>
<gene>
    <name evidence="6" type="primary">otsB</name>
    <name evidence="6" type="ORF">CQW49_03340</name>
</gene>
<dbReference type="GO" id="GO:0046872">
    <property type="term" value="F:metal ion binding"/>
    <property type="evidence" value="ECO:0007669"/>
    <property type="project" value="UniProtKB-KW"/>
</dbReference>
<proteinExistence type="inferred from homology"/>
<comment type="similarity">
    <text evidence="2 4">Belongs to the trehalose phosphatase family.</text>
</comment>
<dbReference type="GO" id="GO:0004805">
    <property type="term" value="F:trehalose-phosphatase activity"/>
    <property type="evidence" value="ECO:0007669"/>
    <property type="project" value="UniProtKB-EC"/>
</dbReference>
<comment type="catalytic activity">
    <reaction evidence="4">
        <text>alpha,alpha-trehalose 6-phosphate + H2O = alpha,alpha-trehalose + phosphate</text>
        <dbReference type="Rhea" id="RHEA:23420"/>
        <dbReference type="ChEBI" id="CHEBI:15377"/>
        <dbReference type="ChEBI" id="CHEBI:16551"/>
        <dbReference type="ChEBI" id="CHEBI:43474"/>
        <dbReference type="ChEBI" id="CHEBI:58429"/>
        <dbReference type="EC" id="3.1.3.12"/>
    </reaction>
</comment>
<dbReference type="PANTHER" id="PTHR43768:SF3">
    <property type="entry name" value="TREHALOSE 6-PHOSPHATE PHOSPHATASE"/>
    <property type="match status" value="1"/>
</dbReference>
<protein>
    <recommendedName>
        <fullName evidence="4">Trehalose 6-phosphate phosphatase</fullName>
        <ecNumber evidence="4">3.1.3.12</ecNumber>
    </recommendedName>
</protein>
<dbReference type="STRING" id="595536.GCA_000178815_04492"/>
<organism evidence="6 7">
    <name type="scientific">Methylosinus trichosporium (strain ATCC 35070 / NCIMB 11131 / UNIQEM 75 / OB3b)</name>
    <dbReference type="NCBI Taxonomy" id="595536"/>
    <lineage>
        <taxon>Bacteria</taxon>
        <taxon>Pseudomonadati</taxon>
        <taxon>Pseudomonadota</taxon>
        <taxon>Alphaproteobacteria</taxon>
        <taxon>Hyphomicrobiales</taxon>
        <taxon>Methylocystaceae</taxon>
        <taxon>Methylosinus</taxon>
    </lineage>
</organism>
<dbReference type="EC" id="3.1.3.12" evidence="4"/>
<evidence type="ECO:0000256" key="5">
    <source>
        <dbReference type="SAM" id="MobiDB-lite"/>
    </source>
</evidence>
<keyword evidence="4" id="KW-0479">Metal-binding</keyword>
<sequence>MSAPRAQGKRHMAAAGAGGPRPRAHSRRFFALCRYPMLEIDCVARTHPFEPKAHLNVEDSRRGWSAGRALSCRGLIEITGGKMNIPAQRANLQAAAAEVAERIMCAPHAYALFLDLDGTLLDIAERPDAVRVEPGLASDLDRLRDSLAGALAIVSGRTLDDIDGFLHPLRFDAAAEHGSTLRLADGDSATLAATIDPDVVAAVESAAGTFAGVTVERKRSALAVHYRAAPHAAETLAAAMRDIVARSGAELRLIAGRCVYELTPALASKARAVESLSSFFPFAGRRPIFIGDDASDEEACALVERCGGAALAVAGEYFAPERSAFAGPAQVRRWIATLAADLRAACGDRGR</sequence>
<dbReference type="NCBIfam" id="TIGR01484">
    <property type="entry name" value="HAD-SF-IIB"/>
    <property type="match status" value="1"/>
</dbReference>
<evidence type="ECO:0000256" key="1">
    <source>
        <dbReference type="ARBA" id="ARBA00005199"/>
    </source>
</evidence>
<accession>A0A2D2CWF7</accession>
<dbReference type="Gene3D" id="3.30.70.1020">
    <property type="entry name" value="Trehalose-6-phosphate phosphatase related protein, domain 2"/>
    <property type="match status" value="1"/>
</dbReference>
<dbReference type="NCBIfam" id="TIGR00685">
    <property type="entry name" value="T6PP"/>
    <property type="match status" value="1"/>
</dbReference>
<dbReference type="UniPathway" id="UPA00299"/>
<keyword evidence="4" id="KW-0460">Magnesium</keyword>
<dbReference type="InterPro" id="IPR036412">
    <property type="entry name" value="HAD-like_sf"/>
</dbReference>
<evidence type="ECO:0000313" key="6">
    <source>
        <dbReference type="EMBL" id="ATQ67024.1"/>
    </source>
</evidence>
<evidence type="ECO:0000256" key="4">
    <source>
        <dbReference type="RuleBase" id="RU361117"/>
    </source>
</evidence>
<dbReference type="AlphaFoldDB" id="A0A2D2CWF7"/>
<comment type="cofactor">
    <cofactor evidence="4">
        <name>Mg(2+)</name>
        <dbReference type="ChEBI" id="CHEBI:18420"/>
    </cofactor>
</comment>
<dbReference type="EMBL" id="CP023737">
    <property type="protein sequence ID" value="ATQ67024.1"/>
    <property type="molecule type" value="Genomic_DNA"/>
</dbReference>
<dbReference type="InterPro" id="IPR003337">
    <property type="entry name" value="Trehalose_PPase"/>
</dbReference>
<dbReference type="InterPro" id="IPR023214">
    <property type="entry name" value="HAD_sf"/>
</dbReference>
<dbReference type="Proteomes" id="UP000230709">
    <property type="component" value="Chromosome"/>
</dbReference>